<evidence type="ECO:0000256" key="2">
    <source>
        <dbReference type="ARBA" id="ARBA00022475"/>
    </source>
</evidence>
<evidence type="ECO:0000313" key="8">
    <source>
        <dbReference type="EMBL" id="TFV13399.1"/>
    </source>
</evidence>
<evidence type="ECO:0000256" key="4">
    <source>
        <dbReference type="ARBA" id="ARBA00022989"/>
    </source>
</evidence>
<evidence type="ECO:0000256" key="1">
    <source>
        <dbReference type="ARBA" id="ARBA00004651"/>
    </source>
</evidence>
<evidence type="ECO:0000256" key="3">
    <source>
        <dbReference type="ARBA" id="ARBA00022692"/>
    </source>
</evidence>
<feature type="transmembrane region" description="Helical" evidence="6">
    <location>
        <begin position="255"/>
        <end position="273"/>
    </location>
</feature>
<feature type="transmembrane region" description="Helical" evidence="6">
    <location>
        <begin position="7"/>
        <end position="27"/>
    </location>
</feature>
<proteinExistence type="predicted"/>
<dbReference type="AlphaFoldDB" id="A0A4Y9K889"/>
<feature type="transmembrane region" description="Helical" evidence="6">
    <location>
        <begin position="131"/>
        <end position="148"/>
    </location>
</feature>
<dbReference type="InterPro" id="IPR037185">
    <property type="entry name" value="EmrE-like"/>
</dbReference>
<feature type="transmembrane region" description="Helical" evidence="6">
    <location>
        <begin position="279"/>
        <end position="299"/>
    </location>
</feature>
<feature type="transmembrane region" description="Helical" evidence="6">
    <location>
        <begin position="219"/>
        <end position="243"/>
    </location>
</feature>
<dbReference type="GO" id="GO:0005886">
    <property type="term" value="C:plasma membrane"/>
    <property type="evidence" value="ECO:0007669"/>
    <property type="project" value="UniProtKB-SubCell"/>
</dbReference>
<feature type="transmembrane region" description="Helical" evidence="6">
    <location>
        <begin position="69"/>
        <end position="89"/>
    </location>
</feature>
<dbReference type="EMBL" id="SPPA01000001">
    <property type="protein sequence ID" value="TFV13399.1"/>
    <property type="molecule type" value="Genomic_DNA"/>
</dbReference>
<sequence>MSKSLPPIFINLIYVFAIGLNIVLLRYFSLRVDALNNNGVRFCVGALALLIWVWLKYRHDFTHFRRQPLLLVYAFCVGLLMCVNMYFWLEGAALTNAVTASISSVLGMPFGILVAGIFFQDERQKLKQKTFWIGCALTLCGALGFVLYGKTMAVGDHFLLGAFFLLLSIFIRNLQNVIVKLVNKKLSVFSLSFITSLTTGITSLALSQQTGKLAELSQISLFLLVGLMLIGIYAIGVGMVLTFDIIQKQGLVTYQILELIIPISTALIAYILLCEQIAFSQLMFAVMVIIGASLALNLFPHFHLRKKND</sequence>
<dbReference type="Proteomes" id="UP000297396">
    <property type="component" value="Unassembled WGS sequence"/>
</dbReference>
<dbReference type="Pfam" id="PF00892">
    <property type="entry name" value="EamA"/>
    <property type="match status" value="2"/>
</dbReference>
<protein>
    <submittedName>
        <fullName evidence="8">DMT family transporter</fullName>
    </submittedName>
</protein>
<dbReference type="RefSeq" id="WP_135054052.1">
    <property type="nucleotide sequence ID" value="NZ_JADGLC010000001.1"/>
</dbReference>
<feature type="transmembrane region" description="Helical" evidence="6">
    <location>
        <begin position="186"/>
        <end position="207"/>
    </location>
</feature>
<organism evidence="8 9">
    <name type="scientific">Muribacter muris</name>
    <dbReference type="NCBI Taxonomy" id="67855"/>
    <lineage>
        <taxon>Bacteria</taxon>
        <taxon>Pseudomonadati</taxon>
        <taxon>Pseudomonadota</taxon>
        <taxon>Gammaproteobacteria</taxon>
        <taxon>Pasteurellales</taxon>
        <taxon>Pasteurellaceae</taxon>
        <taxon>Muribacter</taxon>
    </lineage>
</organism>
<dbReference type="InterPro" id="IPR050638">
    <property type="entry name" value="AA-Vitamin_Transporters"/>
</dbReference>
<gene>
    <name evidence="8" type="ORF">E4T80_00715</name>
</gene>
<dbReference type="PANTHER" id="PTHR32322">
    <property type="entry name" value="INNER MEMBRANE TRANSPORTER"/>
    <property type="match status" value="1"/>
</dbReference>
<evidence type="ECO:0000313" key="9">
    <source>
        <dbReference type="Proteomes" id="UP000297396"/>
    </source>
</evidence>
<name>A0A4Y9K889_9PAST</name>
<evidence type="ECO:0000256" key="5">
    <source>
        <dbReference type="ARBA" id="ARBA00023136"/>
    </source>
</evidence>
<feature type="transmembrane region" description="Helical" evidence="6">
    <location>
        <begin position="101"/>
        <end position="119"/>
    </location>
</feature>
<feature type="domain" description="EamA" evidence="7">
    <location>
        <begin position="160"/>
        <end position="295"/>
    </location>
</feature>
<keyword evidence="3 6" id="KW-0812">Transmembrane</keyword>
<dbReference type="PANTHER" id="PTHR32322:SF18">
    <property type="entry name" value="S-ADENOSYLMETHIONINE_S-ADENOSYLHOMOCYSTEINE TRANSPORTER"/>
    <property type="match status" value="1"/>
</dbReference>
<feature type="domain" description="EamA" evidence="7">
    <location>
        <begin position="8"/>
        <end position="145"/>
    </location>
</feature>
<dbReference type="InterPro" id="IPR000620">
    <property type="entry name" value="EamA_dom"/>
</dbReference>
<comment type="caution">
    <text evidence="8">The sequence shown here is derived from an EMBL/GenBank/DDBJ whole genome shotgun (WGS) entry which is preliminary data.</text>
</comment>
<evidence type="ECO:0000259" key="7">
    <source>
        <dbReference type="Pfam" id="PF00892"/>
    </source>
</evidence>
<evidence type="ECO:0000256" key="6">
    <source>
        <dbReference type="SAM" id="Phobius"/>
    </source>
</evidence>
<feature type="transmembrane region" description="Helical" evidence="6">
    <location>
        <begin position="39"/>
        <end position="57"/>
    </location>
</feature>
<accession>A0A4Y9K889</accession>
<keyword evidence="2" id="KW-1003">Cell membrane</keyword>
<keyword evidence="4 6" id="KW-1133">Transmembrane helix</keyword>
<dbReference type="OrthoDB" id="5689580at2"/>
<feature type="transmembrane region" description="Helical" evidence="6">
    <location>
        <begin position="154"/>
        <end position="174"/>
    </location>
</feature>
<reference evidence="8 9" key="1">
    <citation type="submission" date="2019-03" db="EMBL/GenBank/DDBJ databases">
        <title>Diversity of the mouse oral microbiome.</title>
        <authorList>
            <person name="Joseph S."/>
            <person name="Aduse-Opoku J."/>
            <person name="Curtis M."/>
            <person name="Wade W."/>
            <person name="Hashim A."/>
        </authorList>
    </citation>
    <scope>NUCLEOTIDE SEQUENCE [LARGE SCALE GENOMIC DNA]</scope>
    <source>
        <strain evidence="8 9">WT12</strain>
    </source>
</reference>
<comment type="subcellular location">
    <subcellularLocation>
        <location evidence="1">Cell membrane</location>
        <topology evidence="1">Multi-pass membrane protein</topology>
    </subcellularLocation>
</comment>
<keyword evidence="5 6" id="KW-0472">Membrane</keyword>
<dbReference type="SUPFAM" id="SSF103481">
    <property type="entry name" value="Multidrug resistance efflux transporter EmrE"/>
    <property type="match status" value="1"/>
</dbReference>